<dbReference type="InterPro" id="IPR002477">
    <property type="entry name" value="Peptidoglycan-bd-like"/>
</dbReference>
<evidence type="ECO:0000256" key="2">
    <source>
        <dbReference type="SAM" id="SignalP"/>
    </source>
</evidence>
<keyword evidence="2" id="KW-0732">Signal</keyword>
<dbReference type="SMART" id="SM00047">
    <property type="entry name" value="LYZ2"/>
    <property type="match status" value="2"/>
</dbReference>
<dbReference type="Pfam" id="PF01832">
    <property type="entry name" value="Glucosaminidase"/>
    <property type="match status" value="2"/>
</dbReference>
<evidence type="ECO:0000259" key="3">
    <source>
        <dbReference type="SMART" id="SM00047"/>
    </source>
</evidence>
<keyword evidence="5" id="KW-1185">Reference proteome</keyword>
<dbReference type="PANTHER" id="PTHR33308">
    <property type="entry name" value="PEPTIDOGLYCAN HYDROLASE FLGJ"/>
    <property type="match status" value="1"/>
</dbReference>
<dbReference type="GO" id="GO:0004040">
    <property type="term" value="F:amidase activity"/>
    <property type="evidence" value="ECO:0007669"/>
    <property type="project" value="InterPro"/>
</dbReference>
<dbReference type="AlphaFoldDB" id="A0A2N9JCF0"/>
<evidence type="ECO:0000313" key="5">
    <source>
        <dbReference type="Proteomes" id="UP000238164"/>
    </source>
</evidence>
<dbReference type="InterPro" id="IPR051056">
    <property type="entry name" value="Glycosyl_Hydrolase_73"/>
</dbReference>
<dbReference type="Proteomes" id="UP000238164">
    <property type="component" value="Chromosome 1"/>
</dbReference>
<dbReference type="OrthoDB" id="8887048at2"/>
<proteinExistence type="predicted"/>
<dbReference type="SUPFAM" id="SSF47090">
    <property type="entry name" value="PGBD-like"/>
    <property type="match status" value="2"/>
</dbReference>
<dbReference type="Gene3D" id="1.10.101.10">
    <property type="entry name" value="PGBD-like superfamily/PGBD"/>
    <property type="match status" value="2"/>
</dbReference>
<reference evidence="4 5" key="1">
    <citation type="submission" date="2018-02" db="EMBL/GenBank/DDBJ databases">
        <authorList>
            <person name="Cohen D.B."/>
            <person name="Kent A.D."/>
        </authorList>
    </citation>
    <scope>NUCLEOTIDE SEQUENCE [LARGE SCALE GENOMIC DNA]</scope>
    <source>
        <strain evidence="4">1</strain>
    </source>
</reference>
<dbReference type="KEGG" id="mgg:MPLG2_0119"/>
<name>A0A2N9JCF0_9ACTN</name>
<dbReference type="Gene3D" id="1.10.530.10">
    <property type="match status" value="2"/>
</dbReference>
<dbReference type="InterPro" id="IPR036366">
    <property type="entry name" value="PGBDSf"/>
</dbReference>
<protein>
    <recommendedName>
        <fullName evidence="3">Mannosyl-glycoprotein endo-beta-N-acetylglucosamidase-like domain-containing protein</fullName>
    </recommendedName>
</protein>
<keyword evidence="1" id="KW-0378">Hydrolase</keyword>
<evidence type="ECO:0000313" key="4">
    <source>
        <dbReference type="EMBL" id="SPD85155.1"/>
    </source>
</evidence>
<sequence length="473" mass="50247">MTHPSVRIRAALLVFALCTAGLISGTVATTQSDAAFDYNGYIEKAAEAAKASKKQYGVPRAVTIAQSILESGWGRSGLSTKYKNYFGIKCSAVISPYQKGCVALSSYEYVKGKKKKYVSRFRVYSSMEKSFLDHGRLLDGLDRYNAAFTYTDDPDNFIRQVHKAGYATDPNYSTSVIKLMRTWNLYRFDGVSTPAPAVDSTGTLISSMAGLAQRSEAATGVPSSVTIAQAIFHSASGTNALATKANNYFGMICGTVKSTVTSTCTTIGGTKVRSYESLADSIKDQATVLSTRPRYAKAMKLTDNPKAFLTAVAKAGWSGSSSYVSKVYALITKYGLTKYDLAITATLTKGATGAKVTALQNLLLKAGMSVQVTGSYDTQTVTAVQAYQATATLPATGTADPLTLTRLTPDVLAGAKGTQVTALQALVKRLKYPVNTSTTYAGTTLASVKKLQKSHGLKGTGGVSTRTWGILFG</sequence>
<dbReference type="RefSeq" id="WP_105184460.1">
    <property type="nucleotide sequence ID" value="NZ_BAAAGO010000016.1"/>
</dbReference>
<organism evidence="4 5">
    <name type="scientific">Micropruina glycogenica</name>
    <dbReference type="NCBI Taxonomy" id="75385"/>
    <lineage>
        <taxon>Bacteria</taxon>
        <taxon>Bacillati</taxon>
        <taxon>Actinomycetota</taxon>
        <taxon>Actinomycetes</taxon>
        <taxon>Propionibacteriales</taxon>
        <taxon>Nocardioidaceae</taxon>
        <taxon>Micropruina</taxon>
    </lineage>
</organism>
<gene>
    <name evidence="4" type="ORF">MPLG2_0119</name>
</gene>
<dbReference type="PRINTS" id="PR01002">
    <property type="entry name" value="FLGFLGJ"/>
</dbReference>
<dbReference type="PANTHER" id="PTHR33308:SF9">
    <property type="entry name" value="PEPTIDOGLYCAN HYDROLASE FLGJ"/>
    <property type="match status" value="1"/>
</dbReference>
<dbReference type="Gene3D" id="2.10.70.40">
    <property type="entry name" value="peptidoglycan hydrolase"/>
    <property type="match status" value="1"/>
</dbReference>
<feature type="chain" id="PRO_5039054445" description="Mannosyl-glycoprotein endo-beta-N-acetylglucosamidase-like domain-containing protein" evidence="2">
    <location>
        <begin position="29"/>
        <end position="473"/>
    </location>
</feature>
<evidence type="ECO:0000256" key="1">
    <source>
        <dbReference type="ARBA" id="ARBA00022801"/>
    </source>
</evidence>
<dbReference type="EMBL" id="LT985188">
    <property type="protein sequence ID" value="SPD85155.1"/>
    <property type="molecule type" value="Genomic_DNA"/>
</dbReference>
<accession>A0A2N9JCF0</accession>
<feature type="signal peptide" evidence="2">
    <location>
        <begin position="1"/>
        <end position="28"/>
    </location>
</feature>
<feature type="domain" description="Mannosyl-glycoprotein endo-beta-N-acetylglucosamidase-like" evidence="3">
    <location>
        <begin position="31"/>
        <end position="189"/>
    </location>
</feature>
<dbReference type="Pfam" id="PF01471">
    <property type="entry name" value="PG_binding_1"/>
    <property type="match status" value="2"/>
</dbReference>
<dbReference type="InterPro" id="IPR036365">
    <property type="entry name" value="PGBD-like_sf"/>
</dbReference>
<feature type="domain" description="Mannosyl-glycoprotein endo-beta-N-acetylglucosamidase-like" evidence="3">
    <location>
        <begin position="194"/>
        <end position="340"/>
    </location>
</feature>
<dbReference type="InterPro" id="IPR002901">
    <property type="entry name" value="MGlyc_endo_b_GlcNAc-like_dom"/>
</dbReference>